<keyword evidence="3" id="KW-1185">Reference proteome</keyword>
<evidence type="ECO:0000313" key="3">
    <source>
        <dbReference type="Proteomes" id="UP001497516"/>
    </source>
</evidence>
<protein>
    <submittedName>
        <fullName evidence="2">Uncharacterized protein</fullName>
    </submittedName>
</protein>
<dbReference type="EMBL" id="OZ034817">
    <property type="protein sequence ID" value="CAL1385145.1"/>
    <property type="molecule type" value="Genomic_DNA"/>
</dbReference>
<sequence>MACRREEVVTTDPPSPNPLNGRRRMSPDFTSLTVEQHAGGRLGRADVPGKSRVLISPLSHEPLNDMSFNSLDDTAADGDETSSHPSLLFDPHLLRRFVSSGRPQVDDGFHFTSVQSMRRQGQDMR</sequence>
<dbReference type="AlphaFoldDB" id="A0AAV2EHY1"/>
<proteinExistence type="predicted"/>
<evidence type="ECO:0000256" key="1">
    <source>
        <dbReference type="SAM" id="MobiDB-lite"/>
    </source>
</evidence>
<gene>
    <name evidence="2" type="ORF">LTRI10_LOCUS26304</name>
</gene>
<accession>A0AAV2EHY1</accession>
<feature type="region of interest" description="Disordered" evidence="1">
    <location>
        <begin position="58"/>
        <end position="87"/>
    </location>
</feature>
<organism evidence="2 3">
    <name type="scientific">Linum trigynum</name>
    <dbReference type="NCBI Taxonomy" id="586398"/>
    <lineage>
        <taxon>Eukaryota</taxon>
        <taxon>Viridiplantae</taxon>
        <taxon>Streptophyta</taxon>
        <taxon>Embryophyta</taxon>
        <taxon>Tracheophyta</taxon>
        <taxon>Spermatophyta</taxon>
        <taxon>Magnoliopsida</taxon>
        <taxon>eudicotyledons</taxon>
        <taxon>Gunneridae</taxon>
        <taxon>Pentapetalae</taxon>
        <taxon>rosids</taxon>
        <taxon>fabids</taxon>
        <taxon>Malpighiales</taxon>
        <taxon>Linaceae</taxon>
        <taxon>Linum</taxon>
    </lineage>
</organism>
<feature type="region of interest" description="Disordered" evidence="1">
    <location>
        <begin position="1"/>
        <end position="26"/>
    </location>
</feature>
<reference evidence="2 3" key="1">
    <citation type="submission" date="2024-04" db="EMBL/GenBank/DDBJ databases">
        <authorList>
            <person name="Fracassetti M."/>
        </authorList>
    </citation>
    <scope>NUCLEOTIDE SEQUENCE [LARGE SCALE GENOMIC DNA]</scope>
</reference>
<dbReference type="Proteomes" id="UP001497516">
    <property type="component" value="Chromosome 4"/>
</dbReference>
<name>A0AAV2EHY1_9ROSI</name>
<evidence type="ECO:0000313" key="2">
    <source>
        <dbReference type="EMBL" id="CAL1385145.1"/>
    </source>
</evidence>